<sequence>MEWIGVVFTVGLLSERGYWGFVCAFLIFVSGIQTVSIVD</sequence>
<reference evidence="2 3" key="1">
    <citation type="submission" date="2010-07" db="EMBL/GenBank/DDBJ databases">
        <authorList>
            <person name="Muzny D."/>
            <person name="Qin X."/>
            <person name="Deng J."/>
            <person name="Jiang H."/>
            <person name="Liu Y."/>
            <person name="Qu J."/>
            <person name="Song X.-Z."/>
            <person name="Zhang L."/>
            <person name="Thornton R."/>
            <person name="Coyle M."/>
            <person name="Francisco L."/>
            <person name="Jackson L."/>
            <person name="Javaid M."/>
            <person name="Korchina V."/>
            <person name="Kovar C."/>
            <person name="Mata R."/>
            <person name="Mathew T."/>
            <person name="Ngo R."/>
            <person name="Nguyen L."/>
            <person name="Nguyen N."/>
            <person name="Okwuonu G."/>
            <person name="Ongeri F."/>
            <person name="Pham C."/>
            <person name="Simmons D."/>
            <person name="Wilczek-Boney K."/>
            <person name="Hale W."/>
            <person name="Jakkamsetti A."/>
            <person name="Pham P."/>
            <person name="Ruth R."/>
            <person name="San Lucas F."/>
            <person name="Warren J."/>
            <person name="Zhang J."/>
            <person name="Zhao Z."/>
            <person name="Zhou C."/>
            <person name="Zhu D."/>
            <person name="Lee S."/>
            <person name="Bess C."/>
            <person name="Blankenburg K."/>
            <person name="Forbes L."/>
            <person name="Fu Q."/>
            <person name="Gubbala S."/>
            <person name="Hirani K."/>
            <person name="Jayaseelan J.C."/>
            <person name="Lara F."/>
            <person name="Munidasa M."/>
            <person name="Palculict T."/>
            <person name="Patil S."/>
            <person name="Pu L.-L."/>
            <person name="Saada N."/>
            <person name="Tang L."/>
            <person name="Weissenberger G."/>
            <person name="Zhu Y."/>
            <person name="Hemphill L."/>
            <person name="Shang Y."/>
            <person name="Youmans B."/>
            <person name="Ayvaz T."/>
            <person name="Ross M."/>
            <person name="Santibanez J."/>
            <person name="Aqrawi P."/>
            <person name="Gross S."/>
            <person name="Joshi V."/>
            <person name="Fowler G."/>
            <person name="Nazareth L."/>
            <person name="Reid J."/>
            <person name="Worley K."/>
            <person name="Petrosino J."/>
            <person name="Highlander S."/>
            <person name="Gibbs R."/>
        </authorList>
    </citation>
    <scope>NUCLEOTIDE SEQUENCE [LARGE SCALE GENOMIC DNA]</scope>
    <source>
        <strain evidence="2 3">ATCC 13091</strain>
    </source>
</reference>
<protein>
    <submittedName>
        <fullName evidence="2">Uncharacterized protein</fullName>
    </submittedName>
</protein>
<keyword evidence="1" id="KW-0472">Membrane</keyword>
<dbReference type="EMBL" id="AEEF01000046">
    <property type="protein sequence ID" value="EFM04776.1"/>
    <property type="molecule type" value="Genomic_DNA"/>
</dbReference>
<evidence type="ECO:0000313" key="2">
    <source>
        <dbReference type="EMBL" id="EFM04776.1"/>
    </source>
</evidence>
<accession>E0N874</accession>
<evidence type="ECO:0000313" key="3">
    <source>
        <dbReference type="Proteomes" id="UP000005526"/>
    </source>
</evidence>
<evidence type="ECO:0000256" key="1">
    <source>
        <dbReference type="SAM" id="Phobius"/>
    </source>
</evidence>
<keyword evidence="1" id="KW-1133">Transmembrane helix</keyword>
<comment type="caution">
    <text evidence="2">The sequence shown here is derived from an EMBL/GenBank/DDBJ whole genome shotgun (WGS) entry which is preliminary data.</text>
</comment>
<organism evidence="2 3">
    <name type="scientific">Neisseria meningitidis serogroup B (strain ATCC 13091 / M2091)</name>
    <dbReference type="NCBI Taxonomy" id="862513"/>
    <lineage>
        <taxon>Bacteria</taxon>
        <taxon>Pseudomonadati</taxon>
        <taxon>Pseudomonadota</taxon>
        <taxon>Betaproteobacteria</taxon>
        <taxon>Neisseriales</taxon>
        <taxon>Neisseriaceae</taxon>
        <taxon>Neisseria</taxon>
    </lineage>
</organism>
<name>E0N874_NEIM3</name>
<dbReference type="AlphaFoldDB" id="E0N874"/>
<gene>
    <name evidence="2" type="ORF">HMPREF0602_0704</name>
</gene>
<dbReference type="Proteomes" id="UP000005526">
    <property type="component" value="Unassembled WGS sequence"/>
</dbReference>
<dbReference type="HOGENOM" id="CLU_3313277_0_0_4"/>
<proteinExistence type="predicted"/>
<feature type="transmembrane region" description="Helical" evidence="1">
    <location>
        <begin position="18"/>
        <end position="38"/>
    </location>
</feature>
<keyword evidence="1" id="KW-0812">Transmembrane</keyword>